<dbReference type="PIRSF" id="PIRSF000521">
    <property type="entry name" value="Transaminase_4ab_Lys_Orn"/>
    <property type="match status" value="1"/>
</dbReference>
<dbReference type="NCBIfam" id="NF002874">
    <property type="entry name" value="PRK03244.1"/>
    <property type="match status" value="1"/>
</dbReference>
<dbReference type="InterPro" id="IPR004636">
    <property type="entry name" value="AcOrn/SuccOrn_fam"/>
</dbReference>
<sequence length="386" mass="41846">MSSTALMNTYGKRTLTLVKGEGCRVWDADGKEYIDALSGIAVCGLGHCHPDITQVITEQAQTLLHASNLYHLPPQQQAAELLCELSGMEKVFFSNSGAEANEAAIKIARKYGNEKGITTPTIITTTHSFHGRTMATLTATGNEKVKAGFKPLVTGFFELPFNDIDAIKAQTGNTNIVAIMVEPIQGEGGIRIPDNDYLPELRKICDQQGWLLILDEIQTGNGRTGHYFAFQHYDFLPDIMTTAKGLGNGMPIGACLTQGHTSTILQPGNHGSTYGGNPVACAAAHTVLQTLRNDNLCTQAKDLGEYFKNQLTAALASKKSVTEIRQRGLMIGIELKHDCNELVQKAVDKGVLLNVTANKVIRLLPALIISREQIDQIITTLTSLID</sequence>
<dbReference type="PANTHER" id="PTHR11986">
    <property type="entry name" value="AMINOTRANSFERASE CLASS III"/>
    <property type="match status" value="1"/>
</dbReference>
<dbReference type="NCBIfam" id="NF002325">
    <property type="entry name" value="PRK01278.1"/>
    <property type="match status" value="1"/>
</dbReference>
<evidence type="ECO:0000256" key="4">
    <source>
        <dbReference type="ARBA" id="ARBA00022898"/>
    </source>
</evidence>
<gene>
    <name evidence="5" type="primary">argD</name>
    <name evidence="6" type="ORF">AB835_00040</name>
</gene>
<proteinExistence type="inferred from homology"/>
<keyword evidence="5" id="KW-0055">Arginine biosynthesis</keyword>
<comment type="catalytic activity">
    <reaction evidence="5">
        <text>N(2)-acetyl-L-ornithine + 2-oxoglutarate = N-acetyl-L-glutamate 5-semialdehyde + L-glutamate</text>
        <dbReference type="Rhea" id="RHEA:18049"/>
        <dbReference type="ChEBI" id="CHEBI:16810"/>
        <dbReference type="ChEBI" id="CHEBI:29123"/>
        <dbReference type="ChEBI" id="CHEBI:29985"/>
        <dbReference type="ChEBI" id="CHEBI:57805"/>
        <dbReference type="EC" id="2.6.1.11"/>
    </reaction>
</comment>
<dbReference type="Gene3D" id="3.40.640.10">
    <property type="entry name" value="Type I PLP-dependent aspartate aminotransferase-like (Major domain)"/>
    <property type="match status" value="1"/>
</dbReference>
<feature type="binding site" evidence="5">
    <location>
        <position position="129"/>
    </location>
    <ligand>
        <name>pyridoxal 5'-phosphate</name>
        <dbReference type="ChEBI" id="CHEBI:597326"/>
    </ligand>
</feature>
<keyword evidence="1 5" id="KW-0032">Aminotransferase</keyword>
<keyword evidence="4 5" id="KW-0663">Pyridoxal phosphate</keyword>
<reference evidence="6 7" key="1">
    <citation type="journal article" date="2016" name="Appl. Environ. Microbiol.">
        <title>Lack of Overt Genome Reduction in the Bryostatin-Producing Bryozoan Symbiont "Candidatus Endobugula sertula".</title>
        <authorList>
            <person name="Miller I.J."/>
            <person name="Vanee N."/>
            <person name="Fong S.S."/>
            <person name="Lim-Fong G.E."/>
            <person name="Kwan J.C."/>
        </authorList>
    </citation>
    <scope>NUCLEOTIDE SEQUENCE [LARGE SCALE GENOMIC DNA]</scope>
    <source>
        <strain evidence="6">AB1-4</strain>
    </source>
</reference>
<keyword evidence="2 5" id="KW-0028">Amino-acid biosynthesis</keyword>
<dbReference type="SUPFAM" id="SSF53383">
    <property type="entry name" value="PLP-dependent transferases"/>
    <property type="match status" value="1"/>
</dbReference>
<feature type="binding site" evidence="5">
    <location>
        <position position="273"/>
    </location>
    <ligand>
        <name>pyridoxal 5'-phosphate</name>
        <dbReference type="ChEBI" id="CHEBI:597326"/>
    </ligand>
</feature>
<feature type="modified residue" description="N6-(pyridoxal phosphate)lysine" evidence="5">
    <location>
        <position position="244"/>
    </location>
</feature>
<protein>
    <recommendedName>
        <fullName evidence="5">Acetylornithine aminotransferase</fullName>
        <shortName evidence="5">ACOAT</shortName>
        <ecNumber evidence="5">2.6.1.11</ecNumber>
    </recommendedName>
</protein>
<comment type="similarity">
    <text evidence="5">Belongs to the class-III pyridoxal-phosphate-dependent aminotransferase family. ArgD subfamily.</text>
</comment>
<dbReference type="InterPro" id="IPR015421">
    <property type="entry name" value="PyrdxlP-dep_Trfase_major"/>
</dbReference>
<comment type="subcellular location">
    <subcellularLocation>
        <location evidence="5">Cytoplasm</location>
    </subcellularLocation>
</comment>
<dbReference type="EMBL" id="MDLC01000001">
    <property type="protein sequence ID" value="ODS25096.1"/>
    <property type="molecule type" value="Genomic_DNA"/>
</dbReference>
<accession>A0A1D2QU48</accession>
<dbReference type="AlphaFoldDB" id="A0A1D2QU48"/>
<comment type="caution">
    <text evidence="6">The sequence shown here is derived from an EMBL/GenBank/DDBJ whole genome shotgun (WGS) entry which is preliminary data.</text>
</comment>
<evidence type="ECO:0000256" key="2">
    <source>
        <dbReference type="ARBA" id="ARBA00022605"/>
    </source>
</evidence>
<dbReference type="InterPro" id="IPR005814">
    <property type="entry name" value="Aminotrans_3"/>
</dbReference>
<feature type="binding site" evidence="5">
    <location>
        <begin position="215"/>
        <end position="218"/>
    </location>
    <ligand>
        <name>pyridoxal 5'-phosphate</name>
        <dbReference type="ChEBI" id="CHEBI:597326"/>
    </ligand>
</feature>
<comment type="cofactor">
    <cofactor evidence="5">
        <name>pyridoxal 5'-phosphate</name>
        <dbReference type="ChEBI" id="CHEBI:597326"/>
    </cofactor>
    <text evidence="5">Binds 1 pyridoxal phosphate per subunit.</text>
</comment>
<comment type="subunit">
    <text evidence="5">Homodimer.</text>
</comment>
<keyword evidence="5" id="KW-0963">Cytoplasm</keyword>
<dbReference type="Gene3D" id="3.90.1150.10">
    <property type="entry name" value="Aspartate Aminotransferase, domain 1"/>
    <property type="match status" value="1"/>
</dbReference>
<evidence type="ECO:0000256" key="1">
    <source>
        <dbReference type="ARBA" id="ARBA00022576"/>
    </source>
</evidence>
<organism evidence="6 7">
    <name type="scientific">Candidatus Endobugula sertula</name>
    <name type="common">Bugula neritina bacterial symbiont</name>
    <dbReference type="NCBI Taxonomy" id="62101"/>
    <lineage>
        <taxon>Bacteria</taxon>
        <taxon>Pseudomonadati</taxon>
        <taxon>Pseudomonadota</taxon>
        <taxon>Gammaproteobacteria</taxon>
        <taxon>Cellvibrionales</taxon>
        <taxon>Cellvibrionaceae</taxon>
        <taxon>Candidatus Endobugula</taxon>
    </lineage>
</organism>
<feature type="binding site" evidence="5">
    <location>
        <position position="132"/>
    </location>
    <ligand>
        <name>N(2)-acetyl-L-ornithine</name>
        <dbReference type="ChEBI" id="CHEBI:57805"/>
    </ligand>
</feature>
<dbReference type="GO" id="GO:0005737">
    <property type="term" value="C:cytoplasm"/>
    <property type="evidence" value="ECO:0007669"/>
    <property type="project" value="UniProtKB-SubCell"/>
</dbReference>
<comment type="miscellaneous">
    <text evidence="5">May also have succinyldiaminopimelate aminotransferase activity, thus carrying out the corresponding step in lysine biosynthesis.</text>
</comment>
<feature type="binding site" evidence="5">
    <location>
        <begin position="97"/>
        <end position="98"/>
    </location>
    <ligand>
        <name>pyridoxal 5'-phosphate</name>
        <dbReference type="ChEBI" id="CHEBI:597326"/>
    </ligand>
</feature>
<dbReference type="InterPro" id="IPR050103">
    <property type="entry name" value="Class-III_PLP-dep_AT"/>
</dbReference>
<dbReference type="EC" id="2.6.1.11" evidence="5"/>
<dbReference type="UniPathway" id="UPA00068">
    <property type="reaction ID" value="UER00109"/>
</dbReference>
<evidence type="ECO:0000256" key="3">
    <source>
        <dbReference type="ARBA" id="ARBA00022679"/>
    </source>
</evidence>
<dbReference type="GO" id="GO:0006526">
    <property type="term" value="P:L-arginine biosynthetic process"/>
    <property type="evidence" value="ECO:0007669"/>
    <property type="project" value="UniProtKB-UniRule"/>
</dbReference>
<dbReference type="GO" id="GO:0030170">
    <property type="term" value="F:pyridoxal phosphate binding"/>
    <property type="evidence" value="ECO:0007669"/>
    <property type="project" value="InterPro"/>
</dbReference>
<dbReference type="InterPro" id="IPR015422">
    <property type="entry name" value="PyrdxlP-dep_Trfase_small"/>
</dbReference>
<feature type="binding site" evidence="5">
    <location>
        <position position="272"/>
    </location>
    <ligand>
        <name>N(2)-acetyl-L-ornithine</name>
        <dbReference type="ChEBI" id="CHEBI:57805"/>
    </ligand>
</feature>
<evidence type="ECO:0000256" key="5">
    <source>
        <dbReference type="HAMAP-Rule" id="MF_01107"/>
    </source>
</evidence>
<dbReference type="Proteomes" id="UP000242502">
    <property type="component" value="Unassembled WGS sequence"/>
</dbReference>
<dbReference type="PROSITE" id="PS00600">
    <property type="entry name" value="AA_TRANSFER_CLASS_3"/>
    <property type="match status" value="1"/>
</dbReference>
<evidence type="ECO:0000313" key="6">
    <source>
        <dbReference type="EMBL" id="ODS25096.1"/>
    </source>
</evidence>
<dbReference type="Pfam" id="PF00202">
    <property type="entry name" value="Aminotran_3"/>
    <property type="match status" value="1"/>
</dbReference>
<comment type="pathway">
    <text evidence="5">Amino-acid biosynthesis; L-arginine biosynthesis; N(2)-acetyl-L-ornithine from L-glutamate: step 4/4.</text>
</comment>
<dbReference type="InterPro" id="IPR015424">
    <property type="entry name" value="PyrdxlP-dep_Trfase"/>
</dbReference>
<name>A0A1D2QU48_9GAMM</name>
<dbReference type="STRING" id="62101.AB835_00040"/>
<keyword evidence="3 5" id="KW-0808">Transferase</keyword>
<dbReference type="FunFam" id="3.40.640.10:FF:000004">
    <property type="entry name" value="Acetylornithine aminotransferase"/>
    <property type="match status" value="1"/>
</dbReference>
<dbReference type="HAMAP" id="MF_01107">
    <property type="entry name" value="ArgD_aminotrans_3"/>
    <property type="match status" value="1"/>
</dbReference>
<dbReference type="NCBIfam" id="TIGR00707">
    <property type="entry name" value="argD"/>
    <property type="match status" value="1"/>
</dbReference>
<dbReference type="GO" id="GO:0003992">
    <property type="term" value="F:N2-acetyl-L-ornithine:2-oxoglutarate 5-aminotransferase activity"/>
    <property type="evidence" value="ECO:0007669"/>
    <property type="project" value="UniProtKB-UniRule"/>
</dbReference>
<dbReference type="GO" id="GO:0042802">
    <property type="term" value="F:identical protein binding"/>
    <property type="evidence" value="ECO:0007669"/>
    <property type="project" value="TreeGrafter"/>
</dbReference>
<dbReference type="CDD" id="cd00610">
    <property type="entry name" value="OAT_like"/>
    <property type="match status" value="1"/>
</dbReference>
<evidence type="ECO:0000313" key="7">
    <source>
        <dbReference type="Proteomes" id="UP000242502"/>
    </source>
</evidence>
<dbReference type="InterPro" id="IPR049704">
    <property type="entry name" value="Aminotrans_3_PPA_site"/>
</dbReference>
<dbReference type="PANTHER" id="PTHR11986:SF79">
    <property type="entry name" value="ACETYLORNITHINE AMINOTRANSFERASE, MITOCHONDRIAL"/>
    <property type="match status" value="1"/>
</dbReference>